<evidence type="ECO:0000313" key="2">
    <source>
        <dbReference type="EMBL" id="MXO89195.1"/>
    </source>
</evidence>
<accession>A0A844ZMX1</accession>
<reference evidence="2 3" key="1">
    <citation type="submission" date="2019-12" db="EMBL/GenBank/DDBJ databases">
        <title>Genomic-based taxomic classification of the family Erythrobacteraceae.</title>
        <authorList>
            <person name="Xu L."/>
        </authorList>
    </citation>
    <scope>NUCLEOTIDE SEQUENCE [LARGE SCALE GENOMIC DNA]</scope>
    <source>
        <strain evidence="2 3">JCM 16339</strain>
    </source>
</reference>
<dbReference type="Proteomes" id="UP000435243">
    <property type="component" value="Unassembled WGS sequence"/>
</dbReference>
<comment type="caution">
    <text evidence="2">The sequence shown here is derived from an EMBL/GenBank/DDBJ whole genome shotgun (WGS) entry which is preliminary data.</text>
</comment>
<dbReference type="Pfam" id="PF18557">
    <property type="entry name" value="NepR"/>
    <property type="match status" value="1"/>
</dbReference>
<proteinExistence type="predicted"/>
<feature type="domain" description="Anti-sigma factor NepR" evidence="1">
    <location>
        <begin position="12"/>
        <end position="43"/>
    </location>
</feature>
<evidence type="ECO:0000313" key="3">
    <source>
        <dbReference type="Proteomes" id="UP000435243"/>
    </source>
</evidence>
<evidence type="ECO:0000259" key="1">
    <source>
        <dbReference type="Pfam" id="PF18557"/>
    </source>
</evidence>
<dbReference type="EMBL" id="WTYY01000005">
    <property type="protein sequence ID" value="MXO89195.1"/>
    <property type="molecule type" value="Genomic_DNA"/>
</dbReference>
<dbReference type="AlphaFoldDB" id="A0A844ZMX1"/>
<name>A0A844ZMX1_9SPHN</name>
<protein>
    <recommendedName>
        <fullName evidence="1">Anti-sigma factor NepR domain-containing protein</fullName>
    </recommendedName>
</protein>
<organism evidence="2 3">
    <name type="scientific">Alteraurantiacibacter aestuarii</name>
    <dbReference type="NCBI Taxonomy" id="650004"/>
    <lineage>
        <taxon>Bacteria</taxon>
        <taxon>Pseudomonadati</taxon>
        <taxon>Pseudomonadota</taxon>
        <taxon>Alphaproteobacteria</taxon>
        <taxon>Sphingomonadales</taxon>
        <taxon>Erythrobacteraceae</taxon>
        <taxon>Alteraurantiacibacter</taxon>
    </lineage>
</organism>
<keyword evidence="3" id="KW-1185">Reference proteome</keyword>
<sequence>MKAGGAVPVSKPDWADGLKQFYDSVVDEPLPDDLAALLSKLDDGASE</sequence>
<gene>
    <name evidence="2" type="ORF">GRI32_10625</name>
</gene>
<dbReference type="InterPro" id="IPR041649">
    <property type="entry name" value="NepR"/>
</dbReference>